<sequence>MIKNYESKKRKYESIKKYNTYETVMTSIDSLKQVIINEYMNAGANVNIENLITVINDKYGVEYDVIQLKPPQLDASTSANLFGAIEGQYEEILNKIQADKKIYYDDEFSCMKAVPVPLIR</sequence>
<dbReference type="EMBL" id="JWZT01001784">
    <property type="protein sequence ID" value="KII71362.1"/>
    <property type="molecule type" value="Genomic_DNA"/>
</dbReference>
<reference evidence="1 2" key="1">
    <citation type="journal article" date="2014" name="Genome Biol. Evol.">
        <title>The genome of the myxosporean Thelohanellus kitauei shows adaptations to nutrient acquisition within its fish host.</title>
        <authorList>
            <person name="Yang Y."/>
            <person name="Xiong J."/>
            <person name="Zhou Z."/>
            <person name="Huo F."/>
            <person name="Miao W."/>
            <person name="Ran C."/>
            <person name="Liu Y."/>
            <person name="Zhang J."/>
            <person name="Feng J."/>
            <person name="Wang M."/>
            <person name="Wang M."/>
            <person name="Wang L."/>
            <person name="Yao B."/>
        </authorList>
    </citation>
    <scope>NUCLEOTIDE SEQUENCE [LARGE SCALE GENOMIC DNA]</scope>
    <source>
        <strain evidence="1">Wuqing</strain>
    </source>
</reference>
<proteinExistence type="predicted"/>
<protein>
    <submittedName>
        <fullName evidence="1">Uncharacterized protein</fullName>
    </submittedName>
</protein>
<gene>
    <name evidence="1" type="ORF">RF11_00772</name>
</gene>
<dbReference type="Proteomes" id="UP000031668">
    <property type="component" value="Unassembled WGS sequence"/>
</dbReference>
<evidence type="ECO:0000313" key="2">
    <source>
        <dbReference type="Proteomes" id="UP000031668"/>
    </source>
</evidence>
<keyword evidence="2" id="KW-1185">Reference proteome</keyword>
<name>A0A0C2NBL6_THEKT</name>
<evidence type="ECO:0000313" key="1">
    <source>
        <dbReference type="EMBL" id="KII71362.1"/>
    </source>
</evidence>
<accession>A0A0C2NBL6</accession>
<dbReference type="AlphaFoldDB" id="A0A0C2NBL6"/>
<comment type="caution">
    <text evidence="1">The sequence shown here is derived from an EMBL/GenBank/DDBJ whole genome shotgun (WGS) entry which is preliminary data.</text>
</comment>
<organism evidence="1 2">
    <name type="scientific">Thelohanellus kitauei</name>
    <name type="common">Myxosporean</name>
    <dbReference type="NCBI Taxonomy" id="669202"/>
    <lineage>
        <taxon>Eukaryota</taxon>
        <taxon>Metazoa</taxon>
        <taxon>Cnidaria</taxon>
        <taxon>Myxozoa</taxon>
        <taxon>Myxosporea</taxon>
        <taxon>Bivalvulida</taxon>
        <taxon>Platysporina</taxon>
        <taxon>Myxobolidae</taxon>
        <taxon>Thelohanellus</taxon>
    </lineage>
</organism>